<name>A0A0A8Z934_ARUDO</name>
<evidence type="ECO:0000313" key="1">
    <source>
        <dbReference type="EMBL" id="JAD31382.1"/>
    </source>
</evidence>
<reference evidence="1" key="2">
    <citation type="journal article" date="2015" name="Data Brief">
        <title>Shoot transcriptome of the giant reed, Arundo donax.</title>
        <authorList>
            <person name="Barrero R.A."/>
            <person name="Guerrero F.D."/>
            <person name="Moolhuijzen P."/>
            <person name="Goolsby J.A."/>
            <person name="Tidwell J."/>
            <person name="Bellgard S.E."/>
            <person name="Bellgard M.I."/>
        </authorList>
    </citation>
    <scope>NUCLEOTIDE SEQUENCE</scope>
    <source>
        <tissue evidence="1">Shoot tissue taken approximately 20 cm above the soil surface</tissue>
    </source>
</reference>
<organism evidence="1">
    <name type="scientific">Arundo donax</name>
    <name type="common">Giant reed</name>
    <name type="synonym">Donax arundinaceus</name>
    <dbReference type="NCBI Taxonomy" id="35708"/>
    <lineage>
        <taxon>Eukaryota</taxon>
        <taxon>Viridiplantae</taxon>
        <taxon>Streptophyta</taxon>
        <taxon>Embryophyta</taxon>
        <taxon>Tracheophyta</taxon>
        <taxon>Spermatophyta</taxon>
        <taxon>Magnoliopsida</taxon>
        <taxon>Liliopsida</taxon>
        <taxon>Poales</taxon>
        <taxon>Poaceae</taxon>
        <taxon>PACMAD clade</taxon>
        <taxon>Arundinoideae</taxon>
        <taxon>Arundineae</taxon>
        <taxon>Arundo</taxon>
    </lineage>
</organism>
<dbReference type="EMBL" id="GBRH01266513">
    <property type="protein sequence ID" value="JAD31382.1"/>
    <property type="molecule type" value="Transcribed_RNA"/>
</dbReference>
<accession>A0A0A8Z934</accession>
<proteinExistence type="predicted"/>
<protein>
    <submittedName>
        <fullName evidence="1">Uncharacterized protein</fullName>
    </submittedName>
</protein>
<sequence length="14" mass="1587">MADPPPRADRPHKV</sequence>
<reference evidence="1" key="1">
    <citation type="submission" date="2014-09" db="EMBL/GenBank/DDBJ databases">
        <authorList>
            <person name="Magalhaes I.L.F."/>
            <person name="Oliveira U."/>
            <person name="Santos F.R."/>
            <person name="Vidigal T.H.D.A."/>
            <person name="Brescovit A.D."/>
            <person name="Santos A.J."/>
        </authorList>
    </citation>
    <scope>NUCLEOTIDE SEQUENCE</scope>
    <source>
        <tissue evidence="1">Shoot tissue taken approximately 20 cm above the soil surface</tissue>
    </source>
</reference>